<evidence type="ECO:0000259" key="2">
    <source>
        <dbReference type="Pfam" id="PF22565"/>
    </source>
</evidence>
<feature type="domain" description="DUF4326" evidence="1">
    <location>
        <begin position="60"/>
        <end position="137"/>
    </location>
</feature>
<feature type="domain" description="Minimal SLOG" evidence="2">
    <location>
        <begin position="6"/>
        <end position="51"/>
    </location>
</feature>
<dbReference type="RefSeq" id="WP_014146804.1">
    <property type="nucleotide sequence ID" value="NC_016112.1"/>
</dbReference>
<dbReference type="HOGENOM" id="CLU_116693_0_0_6"/>
<dbReference type="Proteomes" id="UP000008315">
    <property type="component" value="Chromosome"/>
</dbReference>
<gene>
    <name evidence="3" type="ordered locus">MEALZ_0295</name>
</gene>
<evidence type="ECO:0000259" key="1">
    <source>
        <dbReference type="Pfam" id="PF14216"/>
    </source>
</evidence>
<accession>G4SWS9</accession>
<keyword evidence="4" id="KW-1185">Reference proteome</keyword>
<proteinExistence type="predicted"/>
<dbReference type="InterPro" id="IPR054452">
    <property type="entry name" value="mSLOG_dom"/>
</dbReference>
<dbReference type="InterPro" id="IPR025475">
    <property type="entry name" value="DUF4326"/>
</dbReference>
<protein>
    <recommendedName>
        <fullName evidence="5">DUF4326 domain-containing protein</fullName>
    </recommendedName>
</protein>
<dbReference type="AlphaFoldDB" id="G4SWS9"/>
<organism evidence="3 4">
    <name type="scientific">Methylotuvimicrobium alcaliphilum (strain DSM 19304 / NCIMB 14124 / VKM B-2133 / 20Z)</name>
    <name type="common">Methylomicrobium alcaliphilum</name>
    <dbReference type="NCBI Taxonomy" id="1091494"/>
    <lineage>
        <taxon>Bacteria</taxon>
        <taxon>Pseudomonadati</taxon>
        <taxon>Pseudomonadota</taxon>
        <taxon>Gammaproteobacteria</taxon>
        <taxon>Methylococcales</taxon>
        <taxon>Methylococcaceae</taxon>
        <taxon>Methylotuvimicrobium</taxon>
    </lineage>
</organism>
<evidence type="ECO:0000313" key="3">
    <source>
        <dbReference type="EMBL" id="CCE21995.1"/>
    </source>
</evidence>
<dbReference type="Pfam" id="PF14216">
    <property type="entry name" value="DUF4326"/>
    <property type="match status" value="1"/>
</dbReference>
<dbReference type="EMBL" id="FO082060">
    <property type="protein sequence ID" value="CCE21995.1"/>
    <property type="molecule type" value="Genomic_DNA"/>
</dbReference>
<reference evidence="4" key="1">
    <citation type="journal article" date="2012" name="J. Bacteriol.">
        <title>Genome sequence of the haloalkaliphilic methanotrophic bacterium Methylomicrobium alcaliphilum 20Z.</title>
        <authorList>
            <person name="Vuilleumier S."/>
            <person name="Khmelenina V.N."/>
            <person name="Bringel F."/>
            <person name="Reshetnikov A.S."/>
            <person name="Lajus A."/>
            <person name="Mangenot S."/>
            <person name="Rouy Z."/>
            <person name="Op den Camp H.J."/>
            <person name="Jetten M.S."/>
            <person name="Dispirito A.A."/>
            <person name="Dunfield P."/>
            <person name="Klotz M.G."/>
            <person name="Semrau J.D."/>
            <person name="Stein L.Y."/>
            <person name="Barbe V."/>
            <person name="Medigue C."/>
            <person name="Trotsenko Y.A."/>
            <person name="Kalyuzhnaya M.G."/>
        </authorList>
    </citation>
    <scope>NUCLEOTIDE SEQUENCE [LARGE SCALE GENOMIC DNA]</scope>
    <source>
        <strain evidence="4">DSM 19304 / NCIMB 14124 / VKM B-2133 / 20Z</strain>
    </source>
</reference>
<name>G4SWS9_META2</name>
<dbReference type="Pfam" id="PF22565">
    <property type="entry name" value="mSLOG"/>
    <property type="match status" value="1"/>
</dbReference>
<dbReference type="STRING" id="1091494.MEALZ_0295"/>
<evidence type="ECO:0008006" key="5">
    <source>
        <dbReference type="Google" id="ProtNLM"/>
    </source>
</evidence>
<sequence>MTKEGISEFGFEQVTHAVIFDDGEEFVEELADLKLRGVVVRRIKIKITRVINIKKDTEYKGLTSNEKYEYIGRGSYWGNPYSMYEDGDDRDEVIRKFKYDFDFEKFPNKDKSEAYKLAGKRLGCYCKPEACHGDVLADFLNSWDDGE</sequence>
<evidence type="ECO:0000313" key="4">
    <source>
        <dbReference type="Proteomes" id="UP000008315"/>
    </source>
</evidence>
<dbReference type="KEGG" id="mah:MEALZ_0295"/>